<name>A0A1G2C6G8_9BACT</name>
<accession>A0A1G2C6G8</accession>
<gene>
    <name evidence="1" type="ORF">A2128_01400</name>
</gene>
<protein>
    <submittedName>
        <fullName evidence="1">Uncharacterized protein</fullName>
    </submittedName>
</protein>
<dbReference type="EMBL" id="MHKV01000026">
    <property type="protein sequence ID" value="OGY97004.1"/>
    <property type="molecule type" value="Genomic_DNA"/>
</dbReference>
<organism evidence="1 2">
    <name type="scientific">Candidatus Liptonbacteria bacterium GWC1_60_9</name>
    <dbReference type="NCBI Taxonomy" id="1798645"/>
    <lineage>
        <taxon>Bacteria</taxon>
        <taxon>Candidatus Liptoniibacteriota</taxon>
    </lineage>
</organism>
<comment type="caution">
    <text evidence="1">The sequence shown here is derived from an EMBL/GenBank/DDBJ whole genome shotgun (WGS) entry which is preliminary data.</text>
</comment>
<proteinExistence type="predicted"/>
<dbReference type="Proteomes" id="UP000176349">
    <property type="component" value="Unassembled WGS sequence"/>
</dbReference>
<dbReference type="AlphaFoldDB" id="A0A1G2C6G8"/>
<evidence type="ECO:0000313" key="1">
    <source>
        <dbReference type="EMBL" id="OGY97004.1"/>
    </source>
</evidence>
<sequence length="237" mass="27778">MSKWMEETKKKIGALREEHFFDNWSKHKYGGITFYVYPALDVTDDWFKQRTDIYRINAEKLGVKAPEVNFFVYPSLEAGREMGITPSITFVKEREIHGHLKQSPGHELTHVLLGELNPTDNLPANGLWSEGTCVHLDGTKTDRKKHTLSLKLKDEILRTPWSEWRQNIPGNLYPLAGSIVQYYERQFGWDKVLGYLKEVRKSGANDEELSMRIFGFPYRELQKLWRDWLEKEEADRG</sequence>
<reference evidence="1 2" key="1">
    <citation type="journal article" date="2016" name="Nat. Commun.">
        <title>Thousands of microbial genomes shed light on interconnected biogeochemical processes in an aquifer system.</title>
        <authorList>
            <person name="Anantharaman K."/>
            <person name="Brown C.T."/>
            <person name="Hug L.A."/>
            <person name="Sharon I."/>
            <person name="Castelle C.J."/>
            <person name="Probst A.J."/>
            <person name="Thomas B.C."/>
            <person name="Singh A."/>
            <person name="Wilkins M.J."/>
            <person name="Karaoz U."/>
            <person name="Brodie E.L."/>
            <person name="Williams K.H."/>
            <person name="Hubbard S.S."/>
            <person name="Banfield J.F."/>
        </authorList>
    </citation>
    <scope>NUCLEOTIDE SEQUENCE [LARGE SCALE GENOMIC DNA]</scope>
</reference>
<evidence type="ECO:0000313" key="2">
    <source>
        <dbReference type="Proteomes" id="UP000176349"/>
    </source>
</evidence>